<accession>A0A8K1C6R3</accession>
<evidence type="ECO:0008006" key="5">
    <source>
        <dbReference type="Google" id="ProtNLM"/>
    </source>
</evidence>
<keyword evidence="4" id="KW-1185">Reference proteome</keyword>
<keyword evidence="2" id="KW-0732">Signal</keyword>
<comment type="caution">
    <text evidence="3">The sequence shown here is derived from an EMBL/GenBank/DDBJ whole genome shotgun (WGS) entry which is preliminary data.</text>
</comment>
<evidence type="ECO:0000313" key="3">
    <source>
        <dbReference type="EMBL" id="TMW57577.1"/>
    </source>
</evidence>
<evidence type="ECO:0000313" key="4">
    <source>
        <dbReference type="Proteomes" id="UP000794436"/>
    </source>
</evidence>
<feature type="region of interest" description="Disordered" evidence="1">
    <location>
        <begin position="189"/>
        <end position="216"/>
    </location>
</feature>
<evidence type="ECO:0000256" key="2">
    <source>
        <dbReference type="SAM" id="SignalP"/>
    </source>
</evidence>
<feature type="chain" id="PRO_5035481551" description="Chitin-binding type-4 domain-containing protein" evidence="2">
    <location>
        <begin position="22"/>
        <end position="252"/>
    </location>
</feature>
<evidence type="ECO:0000256" key="1">
    <source>
        <dbReference type="SAM" id="MobiDB-lite"/>
    </source>
</evidence>
<protein>
    <recommendedName>
        <fullName evidence="5">Chitin-binding type-4 domain-containing protein</fullName>
    </recommendedName>
</protein>
<feature type="signal peptide" evidence="2">
    <location>
        <begin position="1"/>
        <end position="21"/>
    </location>
</feature>
<dbReference type="OrthoDB" id="157215at2759"/>
<sequence>MVRTAAIIASLALALPAAVNAHGSISNPKPTFLDIYNKNAPSVLNAGTPGYTGLDYDLKAEAEKLGSKCGKTDANGASQPIPADGVISFDISAVHIGPCVVYLGNEKVAESKNCWTDYPDKKIKIDTSKCGSGCQLRWIWMATHTSPWEFFDNCVNLGSGGGASTSTDTTPAPAASSAAPAATTAAPAASSAAPAATTTTPSTTAPASTTAPSTGSGKYKYCGAARADSAALGEWCNTNCPSFCPGDMCCEA</sequence>
<gene>
    <name evidence="3" type="ORF">Poli38472_003502</name>
</gene>
<organism evidence="3 4">
    <name type="scientific">Pythium oligandrum</name>
    <name type="common">Mycoparasitic fungus</name>
    <dbReference type="NCBI Taxonomy" id="41045"/>
    <lineage>
        <taxon>Eukaryota</taxon>
        <taxon>Sar</taxon>
        <taxon>Stramenopiles</taxon>
        <taxon>Oomycota</taxon>
        <taxon>Peronosporomycetes</taxon>
        <taxon>Pythiales</taxon>
        <taxon>Pythiaceae</taxon>
        <taxon>Pythium</taxon>
    </lineage>
</organism>
<dbReference type="AlphaFoldDB" id="A0A8K1C6R3"/>
<reference evidence="3" key="1">
    <citation type="submission" date="2019-03" db="EMBL/GenBank/DDBJ databases">
        <title>Long read genome sequence of the mycoparasitic Pythium oligandrum ATCC 38472 isolated from sugarbeet rhizosphere.</title>
        <authorList>
            <person name="Gaulin E."/>
        </authorList>
    </citation>
    <scope>NUCLEOTIDE SEQUENCE</scope>
    <source>
        <strain evidence="3">ATCC 38472_TT</strain>
    </source>
</reference>
<proteinExistence type="predicted"/>
<dbReference type="Proteomes" id="UP000794436">
    <property type="component" value="Unassembled WGS sequence"/>
</dbReference>
<name>A0A8K1C6R3_PYTOL</name>
<dbReference type="EMBL" id="SPLM01000144">
    <property type="protein sequence ID" value="TMW57577.1"/>
    <property type="molecule type" value="Genomic_DNA"/>
</dbReference>